<proteinExistence type="inferred from homology"/>
<dbReference type="Gene3D" id="3.40.109.30">
    <property type="entry name" value="putative nitroreductase (tm1586), domain 2"/>
    <property type="match status" value="1"/>
</dbReference>
<organism evidence="7 8">
    <name type="scientific">Natranaerobius thermophilus (strain ATCC BAA-1301 / DSM 18059 / JW/NM-WN-LF)</name>
    <dbReference type="NCBI Taxonomy" id="457570"/>
    <lineage>
        <taxon>Bacteria</taxon>
        <taxon>Bacillati</taxon>
        <taxon>Bacillota</taxon>
        <taxon>Clostridia</taxon>
        <taxon>Natranaerobiales</taxon>
        <taxon>Natranaerobiaceae</taxon>
        <taxon>Natranaerobius</taxon>
    </lineage>
</organism>
<keyword evidence="8" id="KW-1185">Reference proteome</keyword>
<dbReference type="PANTHER" id="PTHR43673">
    <property type="entry name" value="NAD(P)H NITROREDUCTASE YDGI-RELATED"/>
    <property type="match status" value="1"/>
</dbReference>
<sequence length="287" mass="32581">MNDILYQIPINDLIKKRTSVRTYKPAAISEELENKLKIYSDNLHDPFSSSVRFVFINDATFVKETGGKIGTYGLIKGAKNFIAVLVEKNLNHNLEKVGYTLEKLILYATYLGLGTCWLGGTFNLKGLDKATMITEQEILPIITPVGYPHEKKSIADKMIKAAAGSKKRKPWNKLFFNKSLDTPITEKEAGSFAAPLEMVRLAPSAQNKQPWRIIKEDKYWHFFLEYSKLINKVSGYDIQKIDLGIAMCHFELAAVQEGLSGKWMIDGTRPKIEGTENFHYITSWYSD</sequence>
<keyword evidence="3" id="KW-0285">Flavoprotein</keyword>
<dbReference type="STRING" id="457570.Nther_1558"/>
<dbReference type="InterPro" id="IPR000415">
    <property type="entry name" value="Nitroreductase-like"/>
</dbReference>
<reference evidence="7 8" key="2">
    <citation type="journal article" date="2011" name="J. Bacteriol.">
        <title>Complete genome sequence of the anaerobic, halophilic alkalithermophile Natranaerobius thermophilus JW/NM-WN-LF.</title>
        <authorList>
            <person name="Zhao B."/>
            <person name="Mesbah N.M."/>
            <person name="Dalin E."/>
            <person name="Goodwin L."/>
            <person name="Nolan M."/>
            <person name="Pitluck S."/>
            <person name="Chertkov O."/>
            <person name="Brettin T.S."/>
            <person name="Han J."/>
            <person name="Larimer F.W."/>
            <person name="Land M.L."/>
            <person name="Hauser L."/>
            <person name="Kyrpides N."/>
            <person name="Wiegel J."/>
        </authorList>
    </citation>
    <scope>NUCLEOTIDE SEQUENCE [LARGE SCALE GENOMIC DNA]</scope>
    <source>
        <strain evidence="8">ATCC BAA-1301 / DSM 18059 / JW/NM-WN-LF</strain>
    </source>
</reference>
<protein>
    <submittedName>
        <fullName evidence="7">Nitroreductase</fullName>
    </submittedName>
</protein>
<dbReference type="EMBL" id="CP001034">
    <property type="protein sequence ID" value="ACB85135.1"/>
    <property type="molecule type" value="Genomic_DNA"/>
</dbReference>
<evidence type="ECO:0000313" key="8">
    <source>
        <dbReference type="Proteomes" id="UP000001683"/>
    </source>
</evidence>
<name>B2A433_NATTJ</name>
<dbReference type="Gene3D" id="3.40.109.10">
    <property type="entry name" value="NADH Oxidase"/>
    <property type="match status" value="1"/>
</dbReference>
<gene>
    <name evidence="7" type="ordered locus">Nther_1558</name>
</gene>
<evidence type="ECO:0000256" key="3">
    <source>
        <dbReference type="ARBA" id="ARBA00022630"/>
    </source>
</evidence>
<keyword evidence="4" id="KW-0288">FMN</keyword>
<evidence type="ECO:0000256" key="4">
    <source>
        <dbReference type="ARBA" id="ARBA00022643"/>
    </source>
</evidence>
<dbReference type="GO" id="GO:0016491">
    <property type="term" value="F:oxidoreductase activity"/>
    <property type="evidence" value="ECO:0007669"/>
    <property type="project" value="UniProtKB-KW"/>
</dbReference>
<dbReference type="AlphaFoldDB" id="B2A433"/>
<evidence type="ECO:0000259" key="6">
    <source>
        <dbReference type="Pfam" id="PF14512"/>
    </source>
</evidence>
<evidence type="ECO:0000313" key="7">
    <source>
        <dbReference type="EMBL" id="ACB85135.1"/>
    </source>
</evidence>
<dbReference type="eggNOG" id="COG0778">
    <property type="taxonomic scope" value="Bacteria"/>
</dbReference>
<comment type="cofactor">
    <cofactor evidence="1">
        <name>FMN</name>
        <dbReference type="ChEBI" id="CHEBI:58210"/>
    </cofactor>
</comment>
<feature type="domain" description="Putative nitroreductase TM1586" evidence="6">
    <location>
        <begin position="11"/>
        <end position="254"/>
    </location>
</feature>
<reference evidence="7 8" key="1">
    <citation type="submission" date="2008-04" db="EMBL/GenBank/DDBJ databases">
        <title>Complete sequence of chromosome of Natranaerobius thermophilus JW/NM-WN-LF.</title>
        <authorList>
            <consortium name="US DOE Joint Genome Institute"/>
            <person name="Copeland A."/>
            <person name="Lucas S."/>
            <person name="Lapidus A."/>
            <person name="Glavina del Rio T."/>
            <person name="Dalin E."/>
            <person name="Tice H."/>
            <person name="Bruce D."/>
            <person name="Goodwin L."/>
            <person name="Pitluck S."/>
            <person name="Chertkov O."/>
            <person name="Brettin T."/>
            <person name="Detter J.C."/>
            <person name="Han C."/>
            <person name="Kuske C.R."/>
            <person name="Schmutz J."/>
            <person name="Larimer F."/>
            <person name="Land M."/>
            <person name="Hauser L."/>
            <person name="Kyrpides N."/>
            <person name="Lykidis A."/>
            <person name="Mesbah N.M."/>
            <person name="Wiegel J."/>
        </authorList>
    </citation>
    <scope>NUCLEOTIDE SEQUENCE [LARGE SCALE GENOMIC DNA]</scope>
    <source>
        <strain evidence="8">ATCC BAA-1301 / DSM 18059 / JW/NM-WN-LF</strain>
    </source>
</reference>
<dbReference type="SUPFAM" id="SSF55469">
    <property type="entry name" value="FMN-dependent nitroreductase-like"/>
    <property type="match status" value="1"/>
</dbReference>
<dbReference type="InParanoid" id="B2A433"/>
<dbReference type="RefSeq" id="WP_012448005.1">
    <property type="nucleotide sequence ID" value="NC_010718.1"/>
</dbReference>
<dbReference type="Pfam" id="PF14512">
    <property type="entry name" value="TM1586_NiRdase"/>
    <property type="match status" value="1"/>
</dbReference>
<dbReference type="HOGENOM" id="CLU_070562_1_0_9"/>
<accession>B2A433</accession>
<dbReference type="PANTHER" id="PTHR43673:SF2">
    <property type="entry name" value="NITROREDUCTASE"/>
    <property type="match status" value="1"/>
</dbReference>
<dbReference type="InterPro" id="IPR029478">
    <property type="entry name" value="TM1586_NiRdase"/>
</dbReference>
<keyword evidence="5" id="KW-0560">Oxidoreductase</keyword>
<evidence type="ECO:0000256" key="2">
    <source>
        <dbReference type="ARBA" id="ARBA00007118"/>
    </source>
</evidence>
<evidence type="ECO:0000256" key="1">
    <source>
        <dbReference type="ARBA" id="ARBA00001917"/>
    </source>
</evidence>
<comment type="similarity">
    <text evidence="2">Belongs to the nitroreductase family.</text>
</comment>
<dbReference type="Proteomes" id="UP000001683">
    <property type="component" value="Chromosome"/>
</dbReference>
<evidence type="ECO:0000256" key="5">
    <source>
        <dbReference type="ARBA" id="ARBA00023002"/>
    </source>
</evidence>
<dbReference type="OrthoDB" id="9814075at2"/>
<dbReference type="KEGG" id="nth:Nther_1558"/>